<dbReference type="AlphaFoldDB" id="A0A1Y1VF12"/>
<dbReference type="Proteomes" id="UP000193719">
    <property type="component" value="Unassembled WGS sequence"/>
</dbReference>
<dbReference type="GO" id="GO:0005634">
    <property type="term" value="C:nucleus"/>
    <property type="evidence" value="ECO:0007669"/>
    <property type="project" value="TreeGrafter"/>
</dbReference>
<dbReference type="SUPFAM" id="SSF55120">
    <property type="entry name" value="Pseudouridine synthase"/>
    <property type="match status" value="1"/>
</dbReference>
<feature type="domain" description="Pseudouridine synthase II N-terminal" evidence="7">
    <location>
        <begin position="101"/>
        <end position="247"/>
    </location>
</feature>
<dbReference type="EC" id="5.4.99.25" evidence="3"/>
<proteinExistence type="inferred from homology"/>
<dbReference type="InterPro" id="IPR032819">
    <property type="entry name" value="TruB_C"/>
</dbReference>
<keyword evidence="10" id="KW-1185">Reference proteome</keyword>
<dbReference type="InterPro" id="IPR002501">
    <property type="entry name" value="PsdUridine_synth_N"/>
</dbReference>
<organism evidence="9 10">
    <name type="scientific">Piromyces finnis</name>
    <dbReference type="NCBI Taxonomy" id="1754191"/>
    <lineage>
        <taxon>Eukaryota</taxon>
        <taxon>Fungi</taxon>
        <taxon>Fungi incertae sedis</taxon>
        <taxon>Chytridiomycota</taxon>
        <taxon>Chytridiomycota incertae sedis</taxon>
        <taxon>Neocallimastigomycetes</taxon>
        <taxon>Neocallimastigales</taxon>
        <taxon>Neocallimastigaceae</taxon>
        <taxon>Piromyces</taxon>
    </lineage>
</organism>
<evidence type="ECO:0000256" key="3">
    <source>
        <dbReference type="ARBA" id="ARBA00012787"/>
    </source>
</evidence>
<dbReference type="OrthoDB" id="9995526at2759"/>
<evidence type="ECO:0000259" key="7">
    <source>
        <dbReference type="Pfam" id="PF01509"/>
    </source>
</evidence>
<dbReference type="GO" id="GO:0160148">
    <property type="term" value="F:tRNA pseudouridine(55) synthase activity"/>
    <property type="evidence" value="ECO:0007669"/>
    <property type="project" value="UniProtKB-EC"/>
</dbReference>
<dbReference type="InterPro" id="IPR014780">
    <property type="entry name" value="tRNA_psdUridine_synth_TruB"/>
</dbReference>
<dbReference type="Pfam" id="PF01509">
    <property type="entry name" value="TruB_N"/>
    <property type="match status" value="1"/>
</dbReference>
<dbReference type="Pfam" id="PF16198">
    <property type="entry name" value="TruB_C_2"/>
    <property type="match status" value="1"/>
</dbReference>
<dbReference type="GO" id="GO:1990481">
    <property type="term" value="P:mRNA pseudouridine synthesis"/>
    <property type="evidence" value="ECO:0007669"/>
    <property type="project" value="TreeGrafter"/>
</dbReference>
<reference evidence="9 10" key="1">
    <citation type="submission" date="2016-08" db="EMBL/GenBank/DDBJ databases">
        <title>Genomes of anaerobic fungi encode conserved fungal cellulosomes for biomass hydrolysis.</title>
        <authorList>
            <consortium name="DOE Joint Genome Institute"/>
            <person name="Haitjema C.H."/>
            <person name="Gilmore S.P."/>
            <person name="Henske J.K."/>
            <person name="Solomon K.V."/>
            <person name="De Groot R."/>
            <person name="Kuo A."/>
            <person name="Mondo S.J."/>
            <person name="Salamov A.A."/>
            <person name="Labutti K."/>
            <person name="Zhao Z."/>
            <person name="Chiniquy J."/>
            <person name="Barry K."/>
            <person name="Brewer H.M."/>
            <person name="Purvine S.O."/>
            <person name="Wright A.T."/>
            <person name="Boxma B."/>
            <person name="Van Alen T."/>
            <person name="Hackstein J.H."/>
            <person name="Baker S.E."/>
            <person name="Grigoriev I.V."/>
            <person name="O'Malley M.A."/>
        </authorList>
    </citation>
    <scope>NUCLEOTIDE SEQUENCE [LARGE SCALE GENOMIC DNA]</scope>
    <source>
        <strain evidence="10">finn</strain>
    </source>
</reference>
<evidence type="ECO:0000256" key="1">
    <source>
        <dbReference type="ARBA" id="ARBA00001166"/>
    </source>
</evidence>
<dbReference type="EMBL" id="MCFH01000010">
    <property type="protein sequence ID" value="ORX54705.1"/>
    <property type="molecule type" value="Genomic_DNA"/>
</dbReference>
<evidence type="ECO:0000259" key="8">
    <source>
        <dbReference type="Pfam" id="PF16198"/>
    </source>
</evidence>
<dbReference type="PANTHER" id="PTHR13767">
    <property type="entry name" value="TRNA-PSEUDOURIDINE SYNTHASE"/>
    <property type="match status" value="1"/>
</dbReference>
<reference evidence="9 10" key="2">
    <citation type="submission" date="2016-08" db="EMBL/GenBank/DDBJ databases">
        <title>Pervasive Adenine N6-methylation of Active Genes in Fungi.</title>
        <authorList>
            <consortium name="DOE Joint Genome Institute"/>
            <person name="Mondo S.J."/>
            <person name="Dannebaum R.O."/>
            <person name="Kuo R.C."/>
            <person name="Labutti K."/>
            <person name="Haridas S."/>
            <person name="Kuo A."/>
            <person name="Salamov A."/>
            <person name="Ahrendt S.R."/>
            <person name="Lipzen A."/>
            <person name="Sullivan W."/>
            <person name="Andreopoulos W.B."/>
            <person name="Clum A."/>
            <person name="Lindquist E."/>
            <person name="Daum C."/>
            <person name="Ramamoorthy G.K."/>
            <person name="Gryganskyi A."/>
            <person name="Culley D."/>
            <person name="Magnuson J.K."/>
            <person name="James T.Y."/>
            <person name="O'Malley M.A."/>
            <person name="Stajich J.E."/>
            <person name="Spatafora J.W."/>
            <person name="Visel A."/>
            <person name="Grigoriev I.V."/>
        </authorList>
    </citation>
    <scope>NUCLEOTIDE SEQUENCE [LARGE SCALE GENOMIC DNA]</scope>
    <source>
        <strain evidence="10">finn</strain>
    </source>
</reference>
<dbReference type="InterPro" id="IPR020103">
    <property type="entry name" value="PsdUridine_synth_cat_dom_sf"/>
</dbReference>
<feature type="coiled-coil region" evidence="6">
    <location>
        <begin position="1"/>
        <end position="35"/>
    </location>
</feature>
<comment type="similarity">
    <text evidence="2">Belongs to the pseudouridine synthase TruB family.</text>
</comment>
<dbReference type="PANTHER" id="PTHR13767:SF2">
    <property type="entry name" value="PSEUDOURIDYLATE SYNTHASE TRUB1"/>
    <property type="match status" value="1"/>
</dbReference>
<evidence type="ECO:0000313" key="9">
    <source>
        <dbReference type="EMBL" id="ORX54705.1"/>
    </source>
</evidence>
<feature type="domain" description="tRNA pseudouridylate synthase B C-terminal" evidence="8">
    <location>
        <begin position="315"/>
        <end position="355"/>
    </location>
</feature>
<sequence length="366" mass="41325">MSELTSKIDVVENKIESLADDISKNENKNDEAKNTTIINNTQNNEDNKLQVKKYSGKILEQLNGVYCVNKPIGLSSSDVVTILKNKVTRQLISSNLIDKRKKKRNMIKIGHGGTLDPLASGCLVIGLFKGTKMLNSLLSGSKVYEAVGRFGSSTETYDCLGEMVEEKPYQHITKEKLEEVLKSFVGEIEQFPPIYSALKVNGKPMYEYAKTGQELPKEIKSRKITIHSIELLDFNNEPSKTMEIEVDNENEDFTFQMDTDNKEEKNNKDKKQQACMNKDAKRRFQFKNKAVANTKLPEGPTFRFRVECGGGTYIRSLIHDIGQKLDSTAHMVSLIRSKQGPFKVEEALSIKDCDDLNTIKNAMKHV</sequence>
<evidence type="ECO:0000256" key="4">
    <source>
        <dbReference type="ARBA" id="ARBA00022694"/>
    </source>
</evidence>
<keyword evidence="4" id="KW-0819">tRNA processing</keyword>
<comment type="catalytic activity">
    <reaction evidence="1">
        <text>a uridine in mRNA = a pseudouridine in mRNA</text>
        <dbReference type="Rhea" id="RHEA:56644"/>
        <dbReference type="Rhea" id="RHEA-COMP:14658"/>
        <dbReference type="Rhea" id="RHEA-COMP:14659"/>
        <dbReference type="ChEBI" id="CHEBI:65314"/>
        <dbReference type="ChEBI" id="CHEBI:65315"/>
    </reaction>
</comment>
<accession>A0A1Y1VF12</accession>
<protein>
    <recommendedName>
        <fullName evidence="3">tRNA pseudouridine(55) synthase</fullName>
        <ecNumber evidence="3">5.4.99.25</ecNumber>
    </recommendedName>
</protein>
<evidence type="ECO:0000313" key="10">
    <source>
        <dbReference type="Proteomes" id="UP000193719"/>
    </source>
</evidence>
<keyword evidence="6" id="KW-0175">Coiled coil</keyword>
<evidence type="ECO:0000256" key="6">
    <source>
        <dbReference type="SAM" id="Coils"/>
    </source>
</evidence>
<dbReference type="STRING" id="1754191.A0A1Y1VF12"/>
<dbReference type="HAMAP" id="MF_01080">
    <property type="entry name" value="TruB_bact"/>
    <property type="match status" value="1"/>
</dbReference>
<evidence type="ECO:0000256" key="2">
    <source>
        <dbReference type="ARBA" id="ARBA00008999"/>
    </source>
</evidence>
<dbReference type="GO" id="GO:0006400">
    <property type="term" value="P:tRNA modification"/>
    <property type="evidence" value="ECO:0007669"/>
    <property type="project" value="TreeGrafter"/>
</dbReference>
<comment type="caution">
    <text evidence="9">The sequence shown here is derived from an EMBL/GenBank/DDBJ whole genome shotgun (WGS) entry which is preliminary data.</text>
</comment>
<dbReference type="GO" id="GO:0003723">
    <property type="term" value="F:RNA binding"/>
    <property type="evidence" value="ECO:0007669"/>
    <property type="project" value="InterPro"/>
</dbReference>
<evidence type="ECO:0000256" key="5">
    <source>
        <dbReference type="ARBA" id="ARBA00023235"/>
    </source>
</evidence>
<gene>
    <name evidence="9" type="ORF">BCR36DRAFT_347655</name>
</gene>
<dbReference type="CDD" id="cd02573">
    <property type="entry name" value="PseudoU_synth_EcTruB"/>
    <property type="match status" value="1"/>
</dbReference>
<name>A0A1Y1VF12_9FUNG</name>
<dbReference type="Gene3D" id="3.30.2350.10">
    <property type="entry name" value="Pseudouridine synthase"/>
    <property type="match status" value="1"/>
</dbReference>
<keyword evidence="5" id="KW-0413">Isomerase</keyword>